<dbReference type="CDD" id="cd03205">
    <property type="entry name" value="GST_C_6"/>
    <property type="match status" value="1"/>
</dbReference>
<dbReference type="InterPro" id="IPR004045">
    <property type="entry name" value="Glutathione_S-Trfase_N"/>
</dbReference>
<feature type="domain" description="GST N-terminal" evidence="1">
    <location>
        <begin position="1"/>
        <end position="81"/>
    </location>
</feature>
<dbReference type="GO" id="GO:0006749">
    <property type="term" value="P:glutathione metabolic process"/>
    <property type="evidence" value="ECO:0007669"/>
    <property type="project" value="TreeGrafter"/>
</dbReference>
<comment type="caution">
    <text evidence="2">The sequence shown here is derived from an EMBL/GenBank/DDBJ whole genome shotgun (WGS) entry which is preliminary data.</text>
</comment>
<organism evidence="2 3">
    <name type="scientific">Candidatus Raskinella chloraquaticus</name>
    <dbReference type="NCBI Taxonomy" id="1951219"/>
    <lineage>
        <taxon>Bacteria</taxon>
        <taxon>Pseudomonadati</taxon>
        <taxon>Pseudomonadota</taxon>
        <taxon>Alphaproteobacteria</taxon>
        <taxon>Hyphomicrobiales</taxon>
        <taxon>Phreatobacteraceae</taxon>
        <taxon>Candidatus Raskinella</taxon>
    </lineage>
</organism>
<dbReference type="GO" id="GO:0016034">
    <property type="term" value="F:maleylacetoacetate isomerase activity"/>
    <property type="evidence" value="ECO:0007669"/>
    <property type="project" value="TreeGrafter"/>
</dbReference>
<reference evidence="2 3" key="1">
    <citation type="journal article" date="2017" name="Water Res.">
        <title>Comammox in drinking water systems.</title>
        <authorList>
            <person name="Wang Y."/>
            <person name="Ma L."/>
            <person name="Mao Y."/>
            <person name="Jiang X."/>
            <person name="Xia Y."/>
            <person name="Yu K."/>
            <person name="Li B."/>
            <person name="Zhang T."/>
        </authorList>
    </citation>
    <scope>NUCLEOTIDE SEQUENCE [LARGE SCALE GENOMIC DNA]</scope>
    <source>
        <strain evidence="2">SG_bin8</strain>
    </source>
</reference>
<dbReference type="EMBL" id="LWDL01000001">
    <property type="protein sequence ID" value="OQW54695.1"/>
    <property type="molecule type" value="Genomic_DNA"/>
</dbReference>
<dbReference type="PROSITE" id="PS50404">
    <property type="entry name" value="GST_NTER"/>
    <property type="match status" value="1"/>
</dbReference>
<dbReference type="RefSeq" id="WP_376801466.1">
    <property type="nucleotide sequence ID" value="NZ_DBNB01000021.1"/>
</dbReference>
<dbReference type="PANTHER" id="PTHR42673">
    <property type="entry name" value="MALEYLACETOACETATE ISOMERASE"/>
    <property type="match status" value="1"/>
</dbReference>
<dbReference type="STRING" id="1827387.A4S15_03620"/>
<dbReference type="GO" id="GO:0004364">
    <property type="term" value="F:glutathione transferase activity"/>
    <property type="evidence" value="ECO:0007669"/>
    <property type="project" value="TreeGrafter"/>
</dbReference>
<dbReference type="Gene3D" id="3.40.30.10">
    <property type="entry name" value="Glutaredoxin"/>
    <property type="match status" value="1"/>
</dbReference>
<evidence type="ECO:0000313" key="3">
    <source>
        <dbReference type="Proteomes" id="UP000192872"/>
    </source>
</evidence>
<accession>A0A1W9I4V6</accession>
<gene>
    <name evidence="2" type="ORF">A4S15_03620</name>
</gene>
<dbReference type="PANTHER" id="PTHR42673:SF4">
    <property type="entry name" value="MALEYLACETOACETATE ISOMERASE"/>
    <property type="match status" value="1"/>
</dbReference>
<evidence type="ECO:0000259" key="1">
    <source>
        <dbReference type="PROSITE" id="PS50404"/>
    </source>
</evidence>
<name>A0A1W9I4V6_9HYPH</name>
<dbReference type="InterPro" id="IPR036282">
    <property type="entry name" value="Glutathione-S-Trfase_C_sf"/>
</dbReference>
<dbReference type="Gene3D" id="1.20.1050.10">
    <property type="match status" value="1"/>
</dbReference>
<dbReference type="InterPro" id="IPR036249">
    <property type="entry name" value="Thioredoxin-like_sf"/>
</dbReference>
<sequence length="203" mass="22106">MMILRNAPASPFGRKVRIAADLLGLSQRINIVAADTNDSSDTLRQQNPLGKIPVLITAEGMAIYDSRVIIEYLDQLAGGGKIIPAGAARYPALVLQALADGIMDASILRVYELRFRAENERSAKWADYQTDKVKRGLDELERHPPAVDDHSIGGTAVACALGYQDLRFNGDWRASYPKLVAWLDGFAARVPAFAATKFTPPPA</sequence>
<protein>
    <submittedName>
        <fullName evidence="2">Glutathione S-transferase</fullName>
    </submittedName>
</protein>
<dbReference type="Proteomes" id="UP000192872">
    <property type="component" value="Unassembled WGS sequence"/>
</dbReference>
<dbReference type="Pfam" id="PF13417">
    <property type="entry name" value="GST_N_3"/>
    <property type="match status" value="1"/>
</dbReference>
<dbReference type="SUPFAM" id="SSF47616">
    <property type="entry name" value="GST C-terminal domain-like"/>
    <property type="match status" value="1"/>
</dbReference>
<dbReference type="AlphaFoldDB" id="A0A1W9I4V6"/>
<proteinExistence type="predicted"/>
<keyword evidence="2" id="KW-0808">Transferase</keyword>
<dbReference type="GO" id="GO:0006559">
    <property type="term" value="P:L-phenylalanine catabolic process"/>
    <property type="evidence" value="ECO:0007669"/>
    <property type="project" value="TreeGrafter"/>
</dbReference>
<dbReference type="SUPFAM" id="SSF52833">
    <property type="entry name" value="Thioredoxin-like"/>
    <property type="match status" value="1"/>
</dbReference>
<evidence type="ECO:0000313" key="2">
    <source>
        <dbReference type="EMBL" id="OQW54695.1"/>
    </source>
</evidence>